<gene>
    <name evidence="2" type="ORF">DRF67_14850</name>
</gene>
<accession>A0A3D9AY44</accession>
<organism evidence="2 3">
    <name type="scientific">Chryseobacterium pennipullorum</name>
    <dbReference type="NCBI Taxonomy" id="2258963"/>
    <lineage>
        <taxon>Bacteria</taxon>
        <taxon>Pseudomonadati</taxon>
        <taxon>Bacteroidota</taxon>
        <taxon>Flavobacteriia</taxon>
        <taxon>Flavobacteriales</taxon>
        <taxon>Weeksellaceae</taxon>
        <taxon>Chryseobacterium group</taxon>
        <taxon>Chryseobacterium</taxon>
    </lineage>
</organism>
<evidence type="ECO:0000313" key="2">
    <source>
        <dbReference type="EMBL" id="REC46265.1"/>
    </source>
</evidence>
<keyword evidence="3" id="KW-1185">Reference proteome</keyword>
<comment type="caution">
    <text evidence="2">The sequence shown here is derived from an EMBL/GenBank/DDBJ whole genome shotgun (WGS) entry which is preliminary data.</text>
</comment>
<dbReference type="InterPro" id="IPR026444">
    <property type="entry name" value="Secre_tail"/>
</dbReference>
<dbReference type="AlphaFoldDB" id="A0A3D9AY44"/>
<sequence>MEKNNTFAGEDCINTQIIYTMRKSLFAIGLLAISYSVQAQILCHVDTGANMYVSEGTLVYSGGGVQTRGNGLLDVRGNVMVVGSGTDAFRTIDAGGGNKTDGGNIVLRLNTPGSYATSTYGQLYIDGLSQSNITGIVSKEYLTNNHGTGNYFQQIALPFFGKAFSSLSTELAKTFGTVRNIQNPGYVNNDLILKWNNTQAKSDHVTNLTTTTTDGSGYYMLGSRNNNLNLNVPHAGAVSVLNGRPYAPFTAPVNLVNGGNVYFGPNGNGGNSYGEAYNSYLQDQFDLPNGEWTATYGKNIYQFGNPFFTNLDLSKIGYVEGGTVTDGNNVANIMGIEYTAGSVVTQANGYTYTTGAQIQTFNANGTPVGDIGLIIKPMQPFIMKLRNNTPQTLNFNTLRRFKDVVRANGTSYDVNAARMASNRDNNGTVKQLGVIGLDAQGNEIGRAYYVVSPTATTGHQVSIATTVQAAASPGNPIGTFEEALAGGYDPNYNAKYWLYINEANEGNFLGKDVLLWNFDYSKPNKKIVSYKFEIRENAEMIPTGTHQLSTGIGFFYKASNGTVQEAKQGDVISVSSKSYNLYYGTPGSGTLANRETVANNMSRTTVVYNPAISNYIVRFDPDWKKADIEVYDMSGKLVISKKAVDASRDFVIELDGSVKSSYVVKVVSDKGVIVNTKILK</sequence>
<name>A0A3D9AY44_9FLAO</name>
<evidence type="ECO:0000313" key="3">
    <source>
        <dbReference type="Proteomes" id="UP000256257"/>
    </source>
</evidence>
<dbReference type="NCBIfam" id="TIGR04183">
    <property type="entry name" value="Por_Secre_tail"/>
    <property type="match status" value="1"/>
</dbReference>
<protein>
    <submittedName>
        <fullName evidence="2">T9SS C-terminal target domain-containing protein</fullName>
    </submittedName>
</protein>
<proteinExistence type="predicted"/>
<evidence type="ECO:0000256" key="1">
    <source>
        <dbReference type="ARBA" id="ARBA00022729"/>
    </source>
</evidence>
<keyword evidence="1" id="KW-0732">Signal</keyword>
<dbReference type="Proteomes" id="UP000256257">
    <property type="component" value="Unassembled WGS sequence"/>
</dbReference>
<dbReference type="EMBL" id="QNVV01000014">
    <property type="protein sequence ID" value="REC46265.1"/>
    <property type="molecule type" value="Genomic_DNA"/>
</dbReference>
<reference evidence="2 3" key="1">
    <citation type="submission" date="2018-06" db="EMBL/GenBank/DDBJ databases">
        <title>Novel Chryseobacterium species.</title>
        <authorList>
            <person name="Newman J."/>
            <person name="Hugo C."/>
            <person name="Oosthuizen L."/>
            <person name="Charimba G."/>
        </authorList>
    </citation>
    <scope>NUCLEOTIDE SEQUENCE [LARGE SCALE GENOMIC DNA]</scope>
    <source>
        <strain evidence="2 3">7_F195</strain>
    </source>
</reference>